<dbReference type="PANTHER" id="PTHR19143">
    <property type="entry name" value="FIBRINOGEN/TENASCIN/ANGIOPOEITIN"/>
    <property type="match status" value="1"/>
</dbReference>
<feature type="domain" description="Fibrinogen C-terminal" evidence="1">
    <location>
        <begin position="104"/>
        <end position="320"/>
    </location>
</feature>
<dbReference type="OrthoDB" id="6145874at2759"/>
<evidence type="ECO:0000313" key="3">
    <source>
        <dbReference type="Proteomes" id="UP000009192"/>
    </source>
</evidence>
<dbReference type="EMBL" id="CH933810">
    <property type="protein sequence ID" value="EDW07877.1"/>
    <property type="molecule type" value="Genomic_DNA"/>
</dbReference>
<dbReference type="InterPro" id="IPR014716">
    <property type="entry name" value="Fibrinogen_a/b/g_C_1"/>
</dbReference>
<dbReference type="Gene3D" id="3.90.215.10">
    <property type="entry name" value="Gamma Fibrinogen, chain A, domain 1"/>
    <property type="match status" value="1"/>
</dbReference>
<evidence type="ECO:0000259" key="1">
    <source>
        <dbReference type="PROSITE" id="PS51406"/>
    </source>
</evidence>
<proteinExistence type="predicted"/>
<dbReference type="CDD" id="cd00087">
    <property type="entry name" value="FReD"/>
    <property type="match status" value="1"/>
</dbReference>
<dbReference type="InterPro" id="IPR002181">
    <property type="entry name" value="Fibrinogen_a/b/g_C_dom"/>
</dbReference>
<dbReference type="Proteomes" id="UP000009192">
    <property type="component" value="Unassembled WGS sequence"/>
</dbReference>
<dbReference type="InterPro" id="IPR050373">
    <property type="entry name" value="Fibrinogen_C-term_domain"/>
</dbReference>
<dbReference type="InterPro" id="IPR036056">
    <property type="entry name" value="Fibrinogen-like_C"/>
</dbReference>
<accession>B4L2Z1</accession>
<dbReference type="GO" id="GO:0005615">
    <property type="term" value="C:extracellular space"/>
    <property type="evidence" value="ECO:0007669"/>
    <property type="project" value="TreeGrafter"/>
</dbReference>
<dbReference type="AlphaFoldDB" id="B4L2Z1"/>
<dbReference type="PANTHER" id="PTHR19143:SF327">
    <property type="entry name" value="FI21813P1-RELATED"/>
    <property type="match status" value="1"/>
</dbReference>
<dbReference type="Pfam" id="PF00147">
    <property type="entry name" value="Fibrinogen_C"/>
    <property type="match status" value="1"/>
</dbReference>
<keyword evidence="3" id="KW-1185">Reference proteome</keyword>
<dbReference type="InParanoid" id="B4L2Z1"/>
<sequence length="322" mass="36909">MTLEALVTALTCLSTPSTTLSGNFVTNIMVDSTQPFRNHTLGCPAVVVDALMERVHYMSAELQSLYADLTEVQQLIDEYKSQAPVQPIESRMQQFQPVAPNEACKVDDTPRNCIGQKHGPVRIRISPDMEPFYVSCDQEKHDGGWLVVAHRFDGSEDFYREWRTYKTGFGSLNSEFFIGLDKLYRLTNSDTHELLIIMRNEMGEYFANYDLFSIGSEDEKYFLYALGSYKGNAGNALQHHAGKKFTTYDQDNDDNGQNCASIHMGAWWYGRDCIKSNLFGTFQKRYGQQIDYYKGILWNHIQPGPKGSLRYVRMLIRPYKRS</sequence>
<name>B4L2Z1_DROMO</name>
<dbReference type="FunCoup" id="B4L2Z1">
    <property type="interactions" value="5"/>
</dbReference>
<dbReference type="KEGG" id="dmo:Dmoj_GI14614"/>
<protein>
    <recommendedName>
        <fullName evidence="1">Fibrinogen C-terminal domain-containing protein</fullName>
    </recommendedName>
</protein>
<gene>
    <name evidence="2" type="primary">Dmoj\GI14614</name>
    <name evidence="2" type="ORF">Dmoj_GI14614</name>
</gene>
<dbReference type="SMART" id="SM00186">
    <property type="entry name" value="FBG"/>
    <property type="match status" value="1"/>
</dbReference>
<dbReference type="SMR" id="B4L2Z1"/>
<dbReference type="PROSITE" id="PS51406">
    <property type="entry name" value="FIBRINOGEN_C_2"/>
    <property type="match status" value="1"/>
</dbReference>
<dbReference type="HOGENOM" id="CLU_038628_1_0_1"/>
<dbReference type="PhylomeDB" id="B4L2Z1"/>
<evidence type="ECO:0000313" key="2">
    <source>
        <dbReference type="EMBL" id="EDW07877.1"/>
    </source>
</evidence>
<organism evidence="2 3">
    <name type="scientific">Drosophila mojavensis</name>
    <name type="common">Fruit fly</name>
    <dbReference type="NCBI Taxonomy" id="7230"/>
    <lineage>
        <taxon>Eukaryota</taxon>
        <taxon>Metazoa</taxon>
        <taxon>Ecdysozoa</taxon>
        <taxon>Arthropoda</taxon>
        <taxon>Hexapoda</taxon>
        <taxon>Insecta</taxon>
        <taxon>Pterygota</taxon>
        <taxon>Neoptera</taxon>
        <taxon>Endopterygota</taxon>
        <taxon>Diptera</taxon>
        <taxon>Brachycera</taxon>
        <taxon>Muscomorpha</taxon>
        <taxon>Ephydroidea</taxon>
        <taxon>Drosophilidae</taxon>
        <taxon>Drosophila</taxon>
    </lineage>
</organism>
<dbReference type="SUPFAM" id="SSF56496">
    <property type="entry name" value="Fibrinogen C-terminal domain-like"/>
    <property type="match status" value="1"/>
</dbReference>
<reference evidence="2 3" key="1">
    <citation type="journal article" date="2007" name="Nature">
        <title>Evolution of genes and genomes on the Drosophila phylogeny.</title>
        <authorList>
            <consortium name="Drosophila 12 Genomes Consortium"/>
            <person name="Clark A.G."/>
            <person name="Eisen M.B."/>
            <person name="Smith D.R."/>
            <person name="Bergman C.M."/>
            <person name="Oliver B."/>
            <person name="Markow T.A."/>
            <person name="Kaufman T.C."/>
            <person name="Kellis M."/>
            <person name="Gelbart W."/>
            <person name="Iyer V.N."/>
            <person name="Pollard D.A."/>
            <person name="Sackton T.B."/>
            <person name="Larracuente A.M."/>
            <person name="Singh N.D."/>
            <person name="Abad J.P."/>
            <person name="Abt D.N."/>
            <person name="Adryan B."/>
            <person name="Aguade M."/>
            <person name="Akashi H."/>
            <person name="Anderson W.W."/>
            <person name="Aquadro C.F."/>
            <person name="Ardell D.H."/>
            <person name="Arguello R."/>
            <person name="Artieri C.G."/>
            <person name="Barbash D.A."/>
            <person name="Barker D."/>
            <person name="Barsanti P."/>
            <person name="Batterham P."/>
            <person name="Batzoglou S."/>
            <person name="Begun D."/>
            <person name="Bhutkar A."/>
            <person name="Blanco E."/>
            <person name="Bosak S.A."/>
            <person name="Bradley R.K."/>
            <person name="Brand A.D."/>
            <person name="Brent M.R."/>
            <person name="Brooks A.N."/>
            <person name="Brown R.H."/>
            <person name="Butlin R.K."/>
            <person name="Caggese C."/>
            <person name="Calvi B.R."/>
            <person name="Bernardo de Carvalho A."/>
            <person name="Caspi A."/>
            <person name="Castrezana S."/>
            <person name="Celniker S.E."/>
            <person name="Chang J.L."/>
            <person name="Chapple C."/>
            <person name="Chatterji S."/>
            <person name="Chinwalla A."/>
            <person name="Civetta A."/>
            <person name="Clifton S.W."/>
            <person name="Comeron J.M."/>
            <person name="Costello J.C."/>
            <person name="Coyne J.A."/>
            <person name="Daub J."/>
            <person name="David R.G."/>
            <person name="Delcher A.L."/>
            <person name="Delehaunty K."/>
            <person name="Do C.B."/>
            <person name="Ebling H."/>
            <person name="Edwards K."/>
            <person name="Eickbush T."/>
            <person name="Evans J.D."/>
            <person name="Filipski A."/>
            <person name="Findeiss S."/>
            <person name="Freyhult E."/>
            <person name="Fulton L."/>
            <person name="Fulton R."/>
            <person name="Garcia A.C."/>
            <person name="Gardiner A."/>
            <person name="Garfield D.A."/>
            <person name="Garvin B.E."/>
            <person name="Gibson G."/>
            <person name="Gilbert D."/>
            <person name="Gnerre S."/>
            <person name="Godfrey J."/>
            <person name="Good R."/>
            <person name="Gotea V."/>
            <person name="Gravely B."/>
            <person name="Greenberg A.J."/>
            <person name="Griffiths-Jones S."/>
            <person name="Gross S."/>
            <person name="Guigo R."/>
            <person name="Gustafson E.A."/>
            <person name="Haerty W."/>
            <person name="Hahn M.W."/>
            <person name="Halligan D.L."/>
            <person name="Halpern A.L."/>
            <person name="Halter G.M."/>
            <person name="Han M.V."/>
            <person name="Heger A."/>
            <person name="Hillier L."/>
            <person name="Hinrichs A.S."/>
            <person name="Holmes I."/>
            <person name="Hoskins R.A."/>
            <person name="Hubisz M.J."/>
            <person name="Hultmark D."/>
            <person name="Huntley M.A."/>
            <person name="Jaffe D.B."/>
            <person name="Jagadeeshan S."/>
            <person name="Jeck W.R."/>
            <person name="Johnson J."/>
            <person name="Jones C.D."/>
            <person name="Jordan W.C."/>
            <person name="Karpen G.H."/>
            <person name="Kataoka E."/>
            <person name="Keightley P.D."/>
            <person name="Kheradpour P."/>
            <person name="Kirkness E.F."/>
            <person name="Koerich L.B."/>
            <person name="Kristiansen K."/>
            <person name="Kudrna D."/>
            <person name="Kulathinal R.J."/>
            <person name="Kumar S."/>
            <person name="Kwok R."/>
            <person name="Lander E."/>
            <person name="Langley C.H."/>
            <person name="Lapoint R."/>
            <person name="Lazzaro B.P."/>
            <person name="Lee S.J."/>
            <person name="Levesque L."/>
            <person name="Li R."/>
            <person name="Lin C.F."/>
            <person name="Lin M.F."/>
            <person name="Lindblad-Toh K."/>
            <person name="Llopart A."/>
            <person name="Long M."/>
            <person name="Low L."/>
            <person name="Lozovsky E."/>
            <person name="Lu J."/>
            <person name="Luo M."/>
            <person name="Machado C.A."/>
            <person name="Makalowski W."/>
            <person name="Marzo M."/>
            <person name="Matsuda M."/>
            <person name="Matzkin L."/>
            <person name="McAllister B."/>
            <person name="McBride C.S."/>
            <person name="McKernan B."/>
            <person name="McKernan K."/>
            <person name="Mendez-Lago M."/>
            <person name="Minx P."/>
            <person name="Mollenhauer M.U."/>
            <person name="Montooth K."/>
            <person name="Mount S.M."/>
            <person name="Mu X."/>
            <person name="Myers E."/>
            <person name="Negre B."/>
            <person name="Newfeld S."/>
            <person name="Nielsen R."/>
            <person name="Noor M.A."/>
            <person name="O'Grady P."/>
            <person name="Pachter L."/>
            <person name="Papaceit M."/>
            <person name="Parisi M.J."/>
            <person name="Parisi M."/>
            <person name="Parts L."/>
            <person name="Pedersen J.S."/>
            <person name="Pesole G."/>
            <person name="Phillippy A.M."/>
            <person name="Ponting C.P."/>
            <person name="Pop M."/>
            <person name="Porcelli D."/>
            <person name="Powell J.R."/>
            <person name="Prohaska S."/>
            <person name="Pruitt K."/>
            <person name="Puig M."/>
            <person name="Quesneville H."/>
            <person name="Ram K.R."/>
            <person name="Rand D."/>
            <person name="Rasmussen M.D."/>
            <person name="Reed L.K."/>
            <person name="Reenan R."/>
            <person name="Reily A."/>
            <person name="Remington K.A."/>
            <person name="Rieger T.T."/>
            <person name="Ritchie M.G."/>
            <person name="Robin C."/>
            <person name="Rogers Y.H."/>
            <person name="Rohde C."/>
            <person name="Rozas J."/>
            <person name="Rubenfield M.J."/>
            <person name="Ruiz A."/>
            <person name="Russo S."/>
            <person name="Salzberg S.L."/>
            <person name="Sanchez-Gracia A."/>
            <person name="Saranga D.J."/>
            <person name="Sato H."/>
            <person name="Schaeffer S.W."/>
            <person name="Schatz M.C."/>
            <person name="Schlenke T."/>
            <person name="Schwartz R."/>
            <person name="Segarra C."/>
            <person name="Singh R.S."/>
            <person name="Sirot L."/>
            <person name="Sirota M."/>
            <person name="Sisneros N.B."/>
            <person name="Smith C.D."/>
            <person name="Smith T.F."/>
            <person name="Spieth J."/>
            <person name="Stage D.E."/>
            <person name="Stark A."/>
            <person name="Stephan W."/>
            <person name="Strausberg R.L."/>
            <person name="Strempel S."/>
            <person name="Sturgill D."/>
            <person name="Sutton G."/>
            <person name="Sutton G.G."/>
            <person name="Tao W."/>
            <person name="Teichmann S."/>
            <person name="Tobari Y.N."/>
            <person name="Tomimura Y."/>
            <person name="Tsolas J.M."/>
            <person name="Valente V.L."/>
            <person name="Venter E."/>
            <person name="Venter J.C."/>
            <person name="Vicario S."/>
            <person name="Vieira F.G."/>
            <person name="Vilella A.J."/>
            <person name="Villasante A."/>
            <person name="Walenz B."/>
            <person name="Wang J."/>
            <person name="Wasserman M."/>
            <person name="Watts T."/>
            <person name="Wilson D."/>
            <person name="Wilson R.K."/>
            <person name="Wing R.A."/>
            <person name="Wolfner M.F."/>
            <person name="Wong A."/>
            <person name="Wong G.K."/>
            <person name="Wu C.I."/>
            <person name="Wu G."/>
            <person name="Yamamoto D."/>
            <person name="Yang H.P."/>
            <person name="Yang S.P."/>
            <person name="Yorke J.A."/>
            <person name="Yoshida K."/>
            <person name="Zdobnov E."/>
            <person name="Zhang P."/>
            <person name="Zhang Y."/>
            <person name="Zimin A.V."/>
            <person name="Baldwin J."/>
            <person name="Abdouelleil A."/>
            <person name="Abdulkadir J."/>
            <person name="Abebe A."/>
            <person name="Abera B."/>
            <person name="Abreu J."/>
            <person name="Acer S.C."/>
            <person name="Aftuck L."/>
            <person name="Alexander A."/>
            <person name="An P."/>
            <person name="Anderson E."/>
            <person name="Anderson S."/>
            <person name="Arachi H."/>
            <person name="Azer M."/>
            <person name="Bachantsang P."/>
            <person name="Barry A."/>
            <person name="Bayul T."/>
            <person name="Berlin A."/>
            <person name="Bessette D."/>
            <person name="Bloom T."/>
            <person name="Blye J."/>
            <person name="Boguslavskiy L."/>
            <person name="Bonnet C."/>
            <person name="Boukhgalter B."/>
            <person name="Bourzgui I."/>
            <person name="Brown A."/>
            <person name="Cahill P."/>
            <person name="Channer S."/>
            <person name="Cheshatsang Y."/>
            <person name="Chuda L."/>
            <person name="Citroen M."/>
            <person name="Collymore A."/>
            <person name="Cooke P."/>
            <person name="Costello M."/>
            <person name="D'Aco K."/>
            <person name="Daza R."/>
            <person name="De Haan G."/>
            <person name="DeGray S."/>
            <person name="DeMaso C."/>
            <person name="Dhargay N."/>
            <person name="Dooley K."/>
            <person name="Dooley E."/>
            <person name="Doricent M."/>
            <person name="Dorje P."/>
            <person name="Dorjee K."/>
            <person name="Dupes A."/>
            <person name="Elong R."/>
            <person name="Falk J."/>
            <person name="Farina A."/>
            <person name="Faro S."/>
            <person name="Ferguson D."/>
            <person name="Fisher S."/>
            <person name="Foley C.D."/>
            <person name="Franke A."/>
            <person name="Friedrich D."/>
            <person name="Gadbois L."/>
            <person name="Gearin G."/>
            <person name="Gearin C.R."/>
            <person name="Giannoukos G."/>
            <person name="Goode T."/>
            <person name="Graham J."/>
            <person name="Grandbois E."/>
            <person name="Grewal S."/>
            <person name="Gyaltsen K."/>
            <person name="Hafez N."/>
            <person name="Hagos B."/>
            <person name="Hall J."/>
            <person name="Henson C."/>
            <person name="Hollinger A."/>
            <person name="Honan T."/>
            <person name="Huard M.D."/>
            <person name="Hughes L."/>
            <person name="Hurhula B."/>
            <person name="Husby M.E."/>
            <person name="Kamat A."/>
            <person name="Kanga B."/>
            <person name="Kashin S."/>
            <person name="Khazanovich D."/>
            <person name="Kisner P."/>
            <person name="Lance K."/>
            <person name="Lara M."/>
            <person name="Lee W."/>
            <person name="Lennon N."/>
            <person name="Letendre F."/>
            <person name="LeVine R."/>
            <person name="Lipovsky A."/>
            <person name="Liu X."/>
            <person name="Liu J."/>
            <person name="Liu S."/>
            <person name="Lokyitsang T."/>
            <person name="Lokyitsang Y."/>
            <person name="Lubonja R."/>
            <person name="Lui A."/>
            <person name="MacDonald P."/>
            <person name="Magnisalis V."/>
            <person name="Maru K."/>
            <person name="Matthews C."/>
            <person name="McCusker W."/>
            <person name="McDonough S."/>
            <person name="Mehta T."/>
            <person name="Meldrim J."/>
            <person name="Meneus L."/>
            <person name="Mihai O."/>
            <person name="Mihalev A."/>
            <person name="Mihova T."/>
            <person name="Mittelman R."/>
            <person name="Mlenga V."/>
            <person name="Montmayeur A."/>
            <person name="Mulrain L."/>
            <person name="Navidi A."/>
            <person name="Naylor J."/>
            <person name="Negash T."/>
            <person name="Nguyen T."/>
            <person name="Nguyen N."/>
            <person name="Nicol R."/>
            <person name="Norbu C."/>
            <person name="Norbu N."/>
            <person name="Novod N."/>
            <person name="O'Neill B."/>
            <person name="Osman S."/>
            <person name="Markiewicz E."/>
            <person name="Oyono O.L."/>
            <person name="Patti C."/>
            <person name="Phunkhang P."/>
            <person name="Pierre F."/>
            <person name="Priest M."/>
            <person name="Raghuraman S."/>
            <person name="Rege F."/>
            <person name="Reyes R."/>
            <person name="Rise C."/>
            <person name="Rogov P."/>
            <person name="Ross K."/>
            <person name="Ryan E."/>
            <person name="Settipalli S."/>
            <person name="Shea T."/>
            <person name="Sherpa N."/>
            <person name="Shi L."/>
            <person name="Shih D."/>
            <person name="Sparrow T."/>
            <person name="Spaulding J."/>
            <person name="Stalker J."/>
            <person name="Stange-Thomann N."/>
            <person name="Stavropoulos S."/>
            <person name="Stone C."/>
            <person name="Strader C."/>
            <person name="Tesfaye S."/>
            <person name="Thomson T."/>
            <person name="Thoulutsang Y."/>
            <person name="Thoulutsang D."/>
            <person name="Topham K."/>
            <person name="Topping I."/>
            <person name="Tsamla T."/>
            <person name="Vassiliev H."/>
            <person name="Vo A."/>
            <person name="Wangchuk T."/>
            <person name="Wangdi T."/>
            <person name="Weiand M."/>
            <person name="Wilkinson J."/>
            <person name="Wilson A."/>
            <person name="Yadav S."/>
            <person name="Young G."/>
            <person name="Yu Q."/>
            <person name="Zembek L."/>
            <person name="Zhong D."/>
            <person name="Zimmer A."/>
            <person name="Zwirko Z."/>
            <person name="Jaffe D.B."/>
            <person name="Alvarez P."/>
            <person name="Brockman W."/>
            <person name="Butler J."/>
            <person name="Chin C."/>
            <person name="Gnerre S."/>
            <person name="Grabherr M."/>
            <person name="Kleber M."/>
            <person name="Mauceli E."/>
            <person name="MacCallum I."/>
        </authorList>
    </citation>
    <scope>NUCLEOTIDE SEQUENCE [LARGE SCALE GENOMIC DNA]</scope>
    <source>
        <strain evidence="3">Tucson 15081-1352.22</strain>
    </source>
</reference>
<dbReference type="OMA" id="YDQFSIG"/>
<dbReference type="eggNOG" id="KOG2579">
    <property type="taxonomic scope" value="Eukaryota"/>
</dbReference>